<keyword evidence="6" id="KW-1185">Reference proteome</keyword>
<protein>
    <recommendedName>
        <fullName evidence="3">Putative gamma-glutamylcyclotransferase</fullName>
    </recommendedName>
</protein>
<dbReference type="CDD" id="cd06661">
    <property type="entry name" value="GGCT_like"/>
    <property type="match status" value="1"/>
</dbReference>
<evidence type="ECO:0000256" key="2">
    <source>
        <dbReference type="ARBA" id="ARBA00022679"/>
    </source>
</evidence>
<dbReference type="Gene3D" id="3.10.490.10">
    <property type="entry name" value="Gamma-glutamyl cyclotransferase-like"/>
    <property type="match status" value="1"/>
</dbReference>
<dbReference type="HOGENOM" id="CLU_093936_1_0_1"/>
<feature type="non-terminal residue" evidence="5">
    <location>
        <position position="196"/>
    </location>
</feature>
<dbReference type="InParanoid" id="D8Q4C0"/>
<gene>
    <name evidence="5" type="ORF">SCHCODRAFT_108838</name>
</gene>
<dbReference type="InterPro" id="IPR036568">
    <property type="entry name" value="GGCT-like_sf"/>
</dbReference>
<dbReference type="InterPro" id="IPR009288">
    <property type="entry name" value="AIG2-like_dom"/>
</dbReference>
<dbReference type="OMA" id="RDNAWKW"/>
<sequence length="196" mass="21968">MVASFFYGTLMHPKILKLVIQNDASHLEICAAGASLGEDYPAVVPYEKGRTLFDHDLSDEDRCVRGTLVRGLTARDIARLDAFEDDEYIRQELPVHPLTPFASVRGDGEISGSDADATIPSTPPHLPDALAEPVMAQVYVWLDISRLEAELWSYEDFVKHNAHKWYGDGTEVAEEELSERRRKLLEEERGSVQVNA</sequence>
<accession>D8Q4C0</accession>
<evidence type="ECO:0000256" key="1">
    <source>
        <dbReference type="ARBA" id="ARBA00008861"/>
    </source>
</evidence>
<reference evidence="5 6" key="1">
    <citation type="journal article" date="2010" name="Nat. Biotechnol.">
        <title>Genome sequence of the model mushroom Schizophyllum commune.</title>
        <authorList>
            <person name="Ohm R.A."/>
            <person name="de Jong J.F."/>
            <person name="Lugones L.G."/>
            <person name="Aerts A."/>
            <person name="Kothe E."/>
            <person name="Stajich J.E."/>
            <person name="de Vries R.P."/>
            <person name="Record E."/>
            <person name="Levasseur A."/>
            <person name="Baker S.E."/>
            <person name="Bartholomew K.A."/>
            <person name="Coutinho P.M."/>
            <person name="Erdmann S."/>
            <person name="Fowler T.J."/>
            <person name="Gathman A.C."/>
            <person name="Lombard V."/>
            <person name="Henrissat B."/>
            <person name="Knabe N."/>
            <person name="Kuees U."/>
            <person name="Lilly W.W."/>
            <person name="Lindquist E."/>
            <person name="Lucas S."/>
            <person name="Magnuson J.K."/>
            <person name="Piumi F."/>
            <person name="Raudaskoski M."/>
            <person name="Salamov A."/>
            <person name="Schmutz J."/>
            <person name="Schwarze F.W.M.R."/>
            <person name="vanKuyk P.A."/>
            <person name="Horton J.S."/>
            <person name="Grigoriev I.V."/>
            <person name="Woesten H.A.B."/>
        </authorList>
    </citation>
    <scope>NUCLEOTIDE SEQUENCE [LARGE SCALE GENOMIC DNA]</scope>
    <source>
        <strain evidence="6">H4-8 / FGSC 9210</strain>
    </source>
</reference>
<dbReference type="GO" id="GO:0016740">
    <property type="term" value="F:transferase activity"/>
    <property type="evidence" value="ECO:0007669"/>
    <property type="project" value="UniProtKB-KW"/>
</dbReference>
<dbReference type="Pfam" id="PF06094">
    <property type="entry name" value="GGACT"/>
    <property type="match status" value="1"/>
</dbReference>
<dbReference type="VEuPathDB" id="FungiDB:SCHCODRAFT_02626832"/>
<evidence type="ECO:0000256" key="3">
    <source>
        <dbReference type="ARBA" id="ARBA00030602"/>
    </source>
</evidence>
<dbReference type="PANTHER" id="PTHR31544:SF2">
    <property type="entry name" value="AIG2-LIKE PROTEIN D"/>
    <property type="match status" value="1"/>
</dbReference>
<evidence type="ECO:0000313" key="5">
    <source>
        <dbReference type="EMBL" id="EFI97203.1"/>
    </source>
</evidence>
<name>D8Q4C0_SCHCM</name>
<feature type="domain" description="Gamma-glutamylcyclotransferase AIG2-like" evidence="4">
    <location>
        <begin position="5"/>
        <end position="95"/>
    </location>
</feature>
<dbReference type="Proteomes" id="UP000007431">
    <property type="component" value="Unassembled WGS sequence"/>
</dbReference>
<dbReference type="InterPro" id="IPR013024">
    <property type="entry name" value="GGCT-like"/>
</dbReference>
<dbReference type="PANTHER" id="PTHR31544">
    <property type="entry name" value="AIG2-LIKE PROTEIN D"/>
    <property type="match status" value="1"/>
</dbReference>
<organism evidence="6">
    <name type="scientific">Schizophyllum commune (strain H4-8 / FGSC 9210)</name>
    <name type="common">Split gill fungus</name>
    <dbReference type="NCBI Taxonomy" id="578458"/>
    <lineage>
        <taxon>Eukaryota</taxon>
        <taxon>Fungi</taxon>
        <taxon>Dikarya</taxon>
        <taxon>Basidiomycota</taxon>
        <taxon>Agaricomycotina</taxon>
        <taxon>Agaricomycetes</taxon>
        <taxon>Agaricomycetidae</taxon>
        <taxon>Agaricales</taxon>
        <taxon>Schizophyllaceae</taxon>
        <taxon>Schizophyllum</taxon>
    </lineage>
</organism>
<evidence type="ECO:0000313" key="6">
    <source>
        <dbReference type="Proteomes" id="UP000007431"/>
    </source>
</evidence>
<evidence type="ECO:0000259" key="4">
    <source>
        <dbReference type="Pfam" id="PF06094"/>
    </source>
</evidence>
<proteinExistence type="inferred from homology"/>
<dbReference type="InterPro" id="IPR045038">
    <property type="entry name" value="AIG2-like"/>
</dbReference>
<comment type="similarity">
    <text evidence="1">Belongs to the gamma-glutamylcyclotransferase family.</text>
</comment>
<dbReference type="eggNOG" id="ENOG502RAB7">
    <property type="taxonomic scope" value="Eukaryota"/>
</dbReference>
<dbReference type="EMBL" id="GL377306">
    <property type="protein sequence ID" value="EFI97203.1"/>
    <property type="molecule type" value="Genomic_DNA"/>
</dbReference>
<dbReference type="AlphaFoldDB" id="D8Q4C0"/>
<dbReference type="SUPFAM" id="SSF110857">
    <property type="entry name" value="Gamma-glutamyl cyclotransferase-like"/>
    <property type="match status" value="1"/>
</dbReference>
<keyword evidence="2" id="KW-0808">Transferase</keyword>